<dbReference type="AlphaFoldDB" id="A0A517U3S8"/>
<protein>
    <submittedName>
        <fullName evidence="2">Uncharacterized protein</fullName>
    </submittedName>
</protein>
<evidence type="ECO:0000313" key="3">
    <source>
        <dbReference type="Proteomes" id="UP000317909"/>
    </source>
</evidence>
<sequence length="34" mass="3887">MDAVAWQASGKFKARDPYNRRQRTGKPQQHGMGI</sequence>
<feature type="region of interest" description="Disordered" evidence="1">
    <location>
        <begin position="1"/>
        <end position="34"/>
    </location>
</feature>
<dbReference type="KEGG" id="llh:I41_44920"/>
<name>A0A517U3S8_9BACT</name>
<evidence type="ECO:0000256" key="1">
    <source>
        <dbReference type="SAM" id="MobiDB-lite"/>
    </source>
</evidence>
<reference evidence="2 3" key="1">
    <citation type="submission" date="2019-02" db="EMBL/GenBank/DDBJ databases">
        <title>Deep-cultivation of Planctomycetes and their phenomic and genomic characterization uncovers novel biology.</title>
        <authorList>
            <person name="Wiegand S."/>
            <person name="Jogler M."/>
            <person name="Boedeker C."/>
            <person name="Pinto D."/>
            <person name="Vollmers J."/>
            <person name="Rivas-Marin E."/>
            <person name="Kohn T."/>
            <person name="Peeters S.H."/>
            <person name="Heuer A."/>
            <person name="Rast P."/>
            <person name="Oberbeckmann S."/>
            <person name="Bunk B."/>
            <person name="Jeske O."/>
            <person name="Meyerdierks A."/>
            <person name="Storesund J.E."/>
            <person name="Kallscheuer N."/>
            <person name="Luecker S."/>
            <person name="Lage O.M."/>
            <person name="Pohl T."/>
            <person name="Merkel B.J."/>
            <person name="Hornburger P."/>
            <person name="Mueller R.-W."/>
            <person name="Bruemmer F."/>
            <person name="Labrenz M."/>
            <person name="Spormann A.M."/>
            <person name="Op den Camp H."/>
            <person name="Overmann J."/>
            <person name="Amann R."/>
            <person name="Jetten M.S.M."/>
            <person name="Mascher T."/>
            <person name="Medema M.H."/>
            <person name="Devos D.P."/>
            <person name="Kaster A.-K."/>
            <person name="Ovreas L."/>
            <person name="Rohde M."/>
            <person name="Galperin M.Y."/>
            <person name="Jogler C."/>
        </authorList>
    </citation>
    <scope>NUCLEOTIDE SEQUENCE [LARGE SCALE GENOMIC DNA]</scope>
    <source>
        <strain evidence="2 3">I41</strain>
    </source>
</reference>
<gene>
    <name evidence="2" type="ORF">I41_44920</name>
</gene>
<keyword evidence="3" id="KW-1185">Reference proteome</keyword>
<evidence type="ECO:0000313" key="2">
    <source>
        <dbReference type="EMBL" id="QDT75282.1"/>
    </source>
</evidence>
<organism evidence="2 3">
    <name type="scientific">Lacipirellula limnantheis</name>
    <dbReference type="NCBI Taxonomy" id="2528024"/>
    <lineage>
        <taxon>Bacteria</taxon>
        <taxon>Pseudomonadati</taxon>
        <taxon>Planctomycetota</taxon>
        <taxon>Planctomycetia</taxon>
        <taxon>Pirellulales</taxon>
        <taxon>Lacipirellulaceae</taxon>
        <taxon>Lacipirellula</taxon>
    </lineage>
</organism>
<accession>A0A517U3S8</accession>
<dbReference type="Proteomes" id="UP000317909">
    <property type="component" value="Chromosome"/>
</dbReference>
<dbReference type="EMBL" id="CP036339">
    <property type="protein sequence ID" value="QDT75282.1"/>
    <property type="molecule type" value="Genomic_DNA"/>
</dbReference>
<proteinExistence type="predicted"/>